<dbReference type="InterPro" id="IPR027417">
    <property type="entry name" value="P-loop_NTPase"/>
</dbReference>
<dbReference type="InterPro" id="IPR011704">
    <property type="entry name" value="ATPase_dyneun-rel_AAA"/>
</dbReference>
<dbReference type="PANTHER" id="PTHR37291:SF1">
    <property type="entry name" value="TYPE IV METHYL-DIRECTED RESTRICTION ENZYME ECOKMCRB SUBUNIT"/>
    <property type="match status" value="1"/>
</dbReference>
<evidence type="ECO:0000259" key="1">
    <source>
        <dbReference type="Pfam" id="PF07728"/>
    </source>
</evidence>
<dbReference type="OrthoDB" id="9781481at2"/>
<proteinExistence type="predicted"/>
<dbReference type="AlphaFoldDB" id="A0A372NQ97"/>
<dbReference type="PANTHER" id="PTHR37291">
    <property type="entry name" value="5-METHYLCYTOSINE-SPECIFIC RESTRICTION ENZYME B"/>
    <property type="match status" value="1"/>
</dbReference>
<organism evidence="2 3">
    <name type="scientific">Mucilaginibacter conchicola</name>
    <dbReference type="NCBI Taxonomy" id="2303333"/>
    <lineage>
        <taxon>Bacteria</taxon>
        <taxon>Pseudomonadati</taxon>
        <taxon>Bacteroidota</taxon>
        <taxon>Sphingobacteriia</taxon>
        <taxon>Sphingobacteriales</taxon>
        <taxon>Sphingobacteriaceae</taxon>
        <taxon>Mucilaginibacter</taxon>
    </lineage>
</organism>
<gene>
    <name evidence="2" type="ORF">D0C36_19405</name>
</gene>
<dbReference type="GO" id="GO:0005524">
    <property type="term" value="F:ATP binding"/>
    <property type="evidence" value="ECO:0007669"/>
    <property type="project" value="InterPro"/>
</dbReference>
<comment type="caution">
    <text evidence="2">The sequence shown here is derived from an EMBL/GenBank/DDBJ whole genome shotgun (WGS) entry which is preliminary data.</text>
</comment>
<evidence type="ECO:0000313" key="2">
    <source>
        <dbReference type="EMBL" id="RFZ91111.1"/>
    </source>
</evidence>
<evidence type="ECO:0000313" key="3">
    <source>
        <dbReference type="Proteomes" id="UP000264217"/>
    </source>
</evidence>
<feature type="domain" description="ATPase dynein-related AAA" evidence="1">
    <location>
        <begin position="440"/>
        <end position="566"/>
    </location>
</feature>
<dbReference type="Pfam" id="PF07728">
    <property type="entry name" value="AAA_5"/>
    <property type="match status" value="2"/>
</dbReference>
<dbReference type="GO" id="GO:0016887">
    <property type="term" value="F:ATP hydrolysis activity"/>
    <property type="evidence" value="ECO:0007669"/>
    <property type="project" value="InterPro"/>
</dbReference>
<dbReference type="Gene3D" id="3.40.50.300">
    <property type="entry name" value="P-loop containing nucleotide triphosphate hydrolases"/>
    <property type="match status" value="2"/>
</dbReference>
<keyword evidence="3" id="KW-1185">Reference proteome</keyword>
<dbReference type="Proteomes" id="UP000264217">
    <property type="component" value="Unassembled WGS sequence"/>
</dbReference>
<sequence length="721" mass="80490">MPLKDIPALAADNKKRLQSIDIWPETGISENFKAELLANEALRVVQINSGSVIIKTGAKADSNRVSIALEYFYIFTESFDFLKEVKEYVPYYTRIKEMPGFMQRILDSTKFLEENPGGAGLSSQDFYREIKAFTGFTDSDLQLVLPLLSYKKYSKTKQLVNKEDGKLTARSEDDFFGSLILTGINIPAASSSAIGNLYYDLLKYPELLSAVSEPGSVFIKAPADEKAEINDDILIPQTGLENVIWYGPPGTGKTRLLGQYLNGRTEAQKEFVTFHQSYSYEEFVEGIKPRIDNSGEKVVDNSAILNSFADRTFRYLIRTFGYNRVMENTTESAGRHGDENYTKIRFPFFGTGPLIGIFSEPKTTTELSTSGIARFFEEDLELPGRPNSYFTTQWGDTEADGRTFRSLVRFTEHVSEGSLTAIKEGNEYLLIQRLSKSASLSYEYADGVFITACRKASALAGYASLEDCLADTPDNRRASFSAAVSEGRTFVFCIDEINRANISAVFGELITLIERDKRLGYSSELMVRLPYSKRMFGIPANLILIGTMNTADRSVTLLDTALRRRFTFREMPPSPQSLGDITIEGVNLSDLLTTINRRITYFLGKDLCIGHAYFHSAANGTGVLDNLQLLDIFRNNIIPLLEEYFYNDYYKIQLVLGDNNKTVQEHPFYIQDAAGDAAELFSGGLNEITDDSPRLTGNPAVSALSSAVNIPVVLFTRIYGA</sequence>
<dbReference type="RefSeq" id="WP_117393314.1">
    <property type="nucleotide sequence ID" value="NZ_QWDC01000003.1"/>
</dbReference>
<reference evidence="2 3" key="1">
    <citation type="submission" date="2018-08" db="EMBL/GenBank/DDBJ databases">
        <title>Mucilaginibacter sp. MYSH2.</title>
        <authorList>
            <person name="Seo T."/>
        </authorList>
    </citation>
    <scope>NUCLEOTIDE SEQUENCE [LARGE SCALE GENOMIC DNA]</scope>
    <source>
        <strain evidence="2 3">MYSH2</strain>
    </source>
</reference>
<dbReference type="SUPFAM" id="SSF52540">
    <property type="entry name" value="P-loop containing nucleoside triphosphate hydrolases"/>
    <property type="match status" value="1"/>
</dbReference>
<name>A0A372NQ97_9SPHI</name>
<dbReference type="InterPro" id="IPR052934">
    <property type="entry name" value="Methyl-DNA_Rec/Restrict_Enz"/>
</dbReference>
<protein>
    <recommendedName>
        <fullName evidence="1">ATPase dynein-related AAA domain-containing protein</fullName>
    </recommendedName>
</protein>
<dbReference type="EMBL" id="QWDC01000003">
    <property type="protein sequence ID" value="RFZ91111.1"/>
    <property type="molecule type" value="Genomic_DNA"/>
</dbReference>
<feature type="domain" description="ATPase dynein-related AAA" evidence="1">
    <location>
        <begin position="242"/>
        <end position="302"/>
    </location>
</feature>
<accession>A0A372NQ97</accession>